<dbReference type="InterPro" id="IPR000477">
    <property type="entry name" value="RT_dom"/>
</dbReference>
<proteinExistence type="predicted"/>
<keyword evidence="2" id="KW-1185">Reference proteome</keyword>
<dbReference type="Proteomes" id="UP000038045">
    <property type="component" value="Unplaced"/>
</dbReference>
<dbReference type="Pfam" id="PF00078">
    <property type="entry name" value="RVT_1"/>
    <property type="match status" value="1"/>
</dbReference>
<dbReference type="STRING" id="131310.A0A0N4ZA88"/>
<dbReference type="WBParaSite" id="PTRK_0000429500.1">
    <property type="protein sequence ID" value="PTRK_0000429500.1"/>
    <property type="gene ID" value="PTRK_0000429500"/>
</dbReference>
<dbReference type="AlphaFoldDB" id="A0A0N4ZA88"/>
<reference evidence="3" key="1">
    <citation type="submission" date="2017-02" db="UniProtKB">
        <authorList>
            <consortium name="WormBaseParasite"/>
        </authorList>
    </citation>
    <scope>IDENTIFICATION</scope>
</reference>
<evidence type="ECO:0000313" key="3">
    <source>
        <dbReference type="WBParaSite" id="PTRK_0000429500.1"/>
    </source>
</evidence>
<sequence length="90" mass="10292">MQPMGYKRLPMGFVNSPAILRQLLESRIPPTVIRFYYDDGLKGTVGDIEQHLKNMEEIFRHLYKASLKINLSKSILCSDNIEVLGGQIKI</sequence>
<organism evidence="2 3">
    <name type="scientific">Parastrongyloides trichosuri</name>
    <name type="common">Possum-specific nematode worm</name>
    <dbReference type="NCBI Taxonomy" id="131310"/>
    <lineage>
        <taxon>Eukaryota</taxon>
        <taxon>Metazoa</taxon>
        <taxon>Ecdysozoa</taxon>
        <taxon>Nematoda</taxon>
        <taxon>Chromadorea</taxon>
        <taxon>Rhabditida</taxon>
        <taxon>Tylenchina</taxon>
        <taxon>Panagrolaimomorpha</taxon>
        <taxon>Strongyloidoidea</taxon>
        <taxon>Strongyloididae</taxon>
        <taxon>Parastrongyloides</taxon>
    </lineage>
</organism>
<protein>
    <submittedName>
        <fullName evidence="3">Reverse transcriptase domain-containing protein</fullName>
    </submittedName>
</protein>
<evidence type="ECO:0000313" key="2">
    <source>
        <dbReference type="Proteomes" id="UP000038045"/>
    </source>
</evidence>
<dbReference type="InterPro" id="IPR043128">
    <property type="entry name" value="Rev_trsase/Diguanyl_cyclase"/>
</dbReference>
<evidence type="ECO:0000259" key="1">
    <source>
        <dbReference type="Pfam" id="PF00078"/>
    </source>
</evidence>
<feature type="domain" description="Reverse transcriptase" evidence="1">
    <location>
        <begin position="6"/>
        <end position="87"/>
    </location>
</feature>
<dbReference type="SUPFAM" id="SSF56672">
    <property type="entry name" value="DNA/RNA polymerases"/>
    <property type="match status" value="1"/>
</dbReference>
<dbReference type="InterPro" id="IPR043502">
    <property type="entry name" value="DNA/RNA_pol_sf"/>
</dbReference>
<name>A0A0N4ZA88_PARTI</name>
<accession>A0A0N4ZA88</accession>
<dbReference type="Gene3D" id="3.30.70.270">
    <property type="match status" value="1"/>
</dbReference>